<dbReference type="PANTHER" id="PTHR24252">
    <property type="entry name" value="ACROSIN-RELATED"/>
    <property type="match status" value="1"/>
</dbReference>
<dbReference type="GO" id="GO:0006508">
    <property type="term" value="P:proteolysis"/>
    <property type="evidence" value="ECO:0007669"/>
    <property type="project" value="InterPro"/>
</dbReference>
<dbReference type="EMBL" id="OE001131">
    <property type="protein sequence ID" value="CAD7456067.1"/>
    <property type="molecule type" value="Genomic_DNA"/>
</dbReference>
<dbReference type="Gene3D" id="2.40.10.10">
    <property type="entry name" value="Trypsin-like serine proteases"/>
    <property type="match status" value="2"/>
</dbReference>
<dbReference type="SMART" id="SM00020">
    <property type="entry name" value="Tryp_SPc"/>
    <property type="match status" value="1"/>
</dbReference>
<evidence type="ECO:0000259" key="2">
    <source>
        <dbReference type="PROSITE" id="PS50240"/>
    </source>
</evidence>
<dbReference type="PANTHER" id="PTHR24252:SF7">
    <property type="entry name" value="HYALIN"/>
    <property type="match status" value="1"/>
</dbReference>
<dbReference type="AlphaFoldDB" id="A0A7R9IDU2"/>
<organism evidence="3">
    <name type="scientific">Timema tahoe</name>
    <dbReference type="NCBI Taxonomy" id="61484"/>
    <lineage>
        <taxon>Eukaryota</taxon>
        <taxon>Metazoa</taxon>
        <taxon>Ecdysozoa</taxon>
        <taxon>Arthropoda</taxon>
        <taxon>Hexapoda</taxon>
        <taxon>Insecta</taxon>
        <taxon>Pterygota</taxon>
        <taxon>Neoptera</taxon>
        <taxon>Polyneoptera</taxon>
        <taxon>Phasmatodea</taxon>
        <taxon>Timematodea</taxon>
        <taxon>Timematoidea</taxon>
        <taxon>Timematidae</taxon>
        <taxon>Timema</taxon>
    </lineage>
</organism>
<dbReference type="GO" id="GO:0004252">
    <property type="term" value="F:serine-type endopeptidase activity"/>
    <property type="evidence" value="ECO:0007669"/>
    <property type="project" value="InterPro"/>
</dbReference>
<dbReference type="SUPFAM" id="SSF50494">
    <property type="entry name" value="Trypsin-like serine proteases"/>
    <property type="match status" value="1"/>
</dbReference>
<dbReference type="InterPro" id="IPR043504">
    <property type="entry name" value="Peptidase_S1_PA_chymotrypsin"/>
</dbReference>
<dbReference type="InterPro" id="IPR001254">
    <property type="entry name" value="Trypsin_dom"/>
</dbReference>
<proteinExistence type="predicted"/>
<keyword evidence="1" id="KW-1015">Disulfide bond</keyword>
<dbReference type="InterPro" id="IPR009003">
    <property type="entry name" value="Peptidase_S1_PA"/>
</dbReference>
<dbReference type="Pfam" id="PF00089">
    <property type="entry name" value="Trypsin"/>
    <property type="match status" value="1"/>
</dbReference>
<evidence type="ECO:0000256" key="1">
    <source>
        <dbReference type="ARBA" id="ARBA00023157"/>
    </source>
</evidence>
<feature type="domain" description="Peptidase S1" evidence="2">
    <location>
        <begin position="89"/>
        <end position="227"/>
    </location>
</feature>
<protein>
    <recommendedName>
        <fullName evidence="2">Peptidase S1 domain-containing protein</fullName>
    </recommendedName>
</protein>
<sequence length="227" mass="25046">MMGFFRTAYSRSSMKAIMGGKEKGLIFYEHVTQAKRWELVISDSRHAPQGYHVHLYCVGLTEKAMLAPKEPRVGTSRDNTALAPGESRVVGGRNAAPGEFPYIVSLRRILTNAHFCGGSIIKTTWVVTAAHCLETMPVDGFTIVAGAISVDEGGVQFIPVRKIEHQEYNSSNSWRNDISLVQNKKIHFSTCTKRHGGFISERTCHQLSAVGGEPYKGYRAAKNKVCA</sequence>
<reference evidence="3" key="1">
    <citation type="submission" date="2020-11" db="EMBL/GenBank/DDBJ databases">
        <authorList>
            <person name="Tran Van P."/>
        </authorList>
    </citation>
    <scope>NUCLEOTIDE SEQUENCE</scope>
</reference>
<dbReference type="PROSITE" id="PS00134">
    <property type="entry name" value="TRYPSIN_HIS"/>
    <property type="match status" value="1"/>
</dbReference>
<dbReference type="PROSITE" id="PS50240">
    <property type="entry name" value="TRYPSIN_DOM"/>
    <property type="match status" value="1"/>
</dbReference>
<accession>A0A7R9IDU2</accession>
<name>A0A7R9IDU2_9NEOP</name>
<dbReference type="InterPro" id="IPR018114">
    <property type="entry name" value="TRYPSIN_HIS"/>
</dbReference>
<dbReference type="FunFam" id="2.40.10.10:FF:000068">
    <property type="entry name" value="transmembrane protease serine 2"/>
    <property type="match status" value="1"/>
</dbReference>
<gene>
    <name evidence="3" type="ORF">TTEB3V08_LOCUS4107</name>
</gene>
<evidence type="ECO:0000313" key="3">
    <source>
        <dbReference type="EMBL" id="CAD7456067.1"/>
    </source>
</evidence>